<evidence type="ECO:0000259" key="12">
    <source>
        <dbReference type="PROSITE" id="PS51656"/>
    </source>
</evidence>
<dbReference type="InterPro" id="IPR017900">
    <property type="entry name" value="4Fe4S_Fe_S_CS"/>
</dbReference>
<dbReference type="PROSITE" id="PS00198">
    <property type="entry name" value="4FE4S_FER_1"/>
    <property type="match status" value="1"/>
</dbReference>
<dbReference type="PANTHER" id="PTHR24960">
    <property type="entry name" value="PHOTOSYSTEM I IRON-SULFUR CENTER-RELATED"/>
    <property type="match status" value="1"/>
</dbReference>
<dbReference type="Proteomes" id="UP001549691">
    <property type="component" value="Unassembled WGS sequence"/>
</dbReference>
<evidence type="ECO:0000256" key="1">
    <source>
        <dbReference type="ARBA" id="ARBA00022448"/>
    </source>
</evidence>
<evidence type="ECO:0000256" key="6">
    <source>
        <dbReference type="ARBA" id="ARBA00022982"/>
    </source>
</evidence>
<keyword evidence="4 10" id="KW-0677">Repeat</keyword>
<feature type="domain" description="4Fe-4S ferredoxin-type" evidence="11">
    <location>
        <begin position="101"/>
        <end position="125"/>
    </location>
</feature>
<keyword evidence="2 10" id="KW-0004">4Fe-4S</keyword>
<feature type="domain" description="4Fe-4S" evidence="12">
    <location>
        <begin position="29"/>
        <end position="88"/>
    </location>
</feature>
<proteinExistence type="inferred from homology"/>
<comment type="function">
    <text evidence="10">Part of a membrane-bound complex that couples electron transfer with translocation of ions across the membrane.</text>
</comment>
<feature type="binding site" evidence="10">
    <location>
        <position position="120"/>
    </location>
    <ligand>
        <name>[4Fe-4S] cluster</name>
        <dbReference type="ChEBI" id="CHEBI:49883"/>
        <label>3</label>
    </ligand>
</feature>
<organism evidence="13 14">
    <name type="scientific">Uliginosibacterium flavum</name>
    <dbReference type="NCBI Taxonomy" id="1396831"/>
    <lineage>
        <taxon>Bacteria</taxon>
        <taxon>Pseudomonadati</taxon>
        <taxon>Pseudomonadota</taxon>
        <taxon>Betaproteobacteria</taxon>
        <taxon>Rhodocyclales</taxon>
        <taxon>Zoogloeaceae</taxon>
        <taxon>Uliginosibacterium</taxon>
    </lineage>
</organism>
<feature type="binding site" evidence="10">
    <location>
        <position position="49"/>
    </location>
    <ligand>
        <name>[4Fe-4S] cluster</name>
        <dbReference type="ChEBI" id="CHEBI:49883"/>
        <label>1</label>
    </ligand>
</feature>
<dbReference type="InterPro" id="IPR007202">
    <property type="entry name" value="4Fe-4S_dom"/>
</dbReference>
<dbReference type="InterPro" id="IPR016463">
    <property type="entry name" value="RnfB/RsxB_Proteobac"/>
</dbReference>
<keyword evidence="1 10" id="KW-0813">Transport</keyword>
<feature type="binding site" evidence="10">
    <location>
        <position position="140"/>
    </location>
    <ligand>
        <name>[4Fe-4S] cluster</name>
        <dbReference type="ChEBI" id="CHEBI:49883"/>
        <label>3</label>
    </ligand>
</feature>
<comment type="subcellular location">
    <subcellularLocation>
        <location evidence="10">Cell inner membrane</location>
    </subcellularLocation>
</comment>
<evidence type="ECO:0000256" key="2">
    <source>
        <dbReference type="ARBA" id="ARBA00022485"/>
    </source>
</evidence>
<keyword evidence="8 10" id="KW-0411">Iron-sulfur</keyword>
<dbReference type="EMBL" id="JBEWZI010000006">
    <property type="protein sequence ID" value="MET7013911.1"/>
    <property type="molecule type" value="Genomic_DNA"/>
</dbReference>
<dbReference type="Gene3D" id="3.30.70.20">
    <property type="match status" value="1"/>
</dbReference>
<feature type="binding site" evidence="10">
    <location>
        <position position="110"/>
    </location>
    <ligand>
        <name>[4Fe-4S] cluster</name>
        <dbReference type="ChEBI" id="CHEBI:49883"/>
        <label>2</label>
    </ligand>
</feature>
<comment type="subunit">
    <text evidence="10">The complex is composed of six subunits: RnfA, RnfB, RnfC, RnfD, RnfE and RnfG.</text>
</comment>
<evidence type="ECO:0000256" key="10">
    <source>
        <dbReference type="HAMAP-Rule" id="MF_00463"/>
    </source>
</evidence>
<feature type="binding site" evidence="10">
    <location>
        <position position="46"/>
    </location>
    <ligand>
        <name>[4Fe-4S] cluster</name>
        <dbReference type="ChEBI" id="CHEBI:49883"/>
        <label>1</label>
    </ligand>
</feature>
<dbReference type="PROSITE" id="PS51656">
    <property type="entry name" value="4FE4S"/>
    <property type="match status" value="1"/>
</dbReference>
<feature type="binding site" evidence="10">
    <location>
        <position position="71"/>
    </location>
    <ligand>
        <name>[4Fe-4S] cluster</name>
        <dbReference type="ChEBI" id="CHEBI:49883"/>
        <label>1</label>
    </ligand>
</feature>
<comment type="cofactor">
    <cofactor evidence="10">
        <name>[4Fe-4S] cluster</name>
        <dbReference type="ChEBI" id="CHEBI:49883"/>
    </cofactor>
    <text evidence="10">Binds 3 [4Fe-4S] clusters.</text>
</comment>
<evidence type="ECO:0000259" key="11">
    <source>
        <dbReference type="PROSITE" id="PS51379"/>
    </source>
</evidence>
<keyword evidence="6 10" id="KW-0249">Electron transport</keyword>
<feature type="region of interest" description="Hydrophobic" evidence="10">
    <location>
        <begin position="1"/>
        <end position="23"/>
    </location>
</feature>
<gene>
    <name evidence="10" type="primary">rnfB</name>
    <name evidence="13" type="ORF">ABXR19_06900</name>
</gene>
<feature type="binding site" evidence="10">
    <location>
        <position position="146"/>
    </location>
    <ligand>
        <name>[4Fe-4S] cluster</name>
        <dbReference type="ChEBI" id="CHEBI:49883"/>
        <label>3</label>
    </ligand>
</feature>
<keyword evidence="10" id="KW-0997">Cell inner membrane</keyword>
<evidence type="ECO:0000256" key="3">
    <source>
        <dbReference type="ARBA" id="ARBA00022723"/>
    </source>
</evidence>
<comment type="caution">
    <text evidence="13">The sequence shown here is derived from an EMBL/GenBank/DDBJ whole genome shotgun (WGS) entry which is preliminary data.</text>
</comment>
<keyword evidence="7 10" id="KW-0408">Iron</keyword>
<dbReference type="Gene3D" id="1.10.15.40">
    <property type="entry name" value="Electron transport complex subunit B, putative Fe-S cluster"/>
    <property type="match status" value="1"/>
</dbReference>
<dbReference type="HAMAP" id="MF_00463">
    <property type="entry name" value="RsxB_RnfB"/>
    <property type="match status" value="1"/>
</dbReference>
<sequence length="175" mass="17334">MIAAILSLTALGLILGLGLGYAAKVFAVEGNSLVSELVEMMPGTNCGQCGLAGCGAAAEAVVEGNAAATVCPGGGVALAQAIAAKLGITLSLDGVADKGPMVAEVAEEICIGCGKCMKHCATDAIVGAAKQIHGVLHEACTGCGGCMDDCPTGAIILRPLPQTLRDWNWSKPALA</sequence>
<evidence type="ECO:0000256" key="8">
    <source>
        <dbReference type="ARBA" id="ARBA00023014"/>
    </source>
</evidence>
<dbReference type="PROSITE" id="PS51379">
    <property type="entry name" value="4FE4S_FER_2"/>
    <property type="match status" value="2"/>
</dbReference>
<dbReference type="PIRSF" id="PIRSF005784">
    <property type="entry name" value="Elect_transpt_RnfB"/>
    <property type="match status" value="1"/>
</dbReference>
<name>A0ABV2TJ21_9RHOO</name>
<feature type="binding site" evidence="10">
    <location>
        <position position="116"/>
    </location>
    <ligand>
        <name>[4Fe-4S] cluster</name>
        <dbReference type="ChEBI" id="CHEBI:49883"/>
        <label>2</label>
    </ligand>
</feature>
<feature type="domain" description="4Fe-4S ferredoxin-type" evidence="11">
    <location>
        <begin position="130"/>
        <end position="160"/>
    </location>
</feature>
<evidence type="ECO:0000256" key="9">
    <source>
        <dbReference type="ARBA" id="ARBA00023136"/>
    </source>
</evidence>
<dbReference type="EC" id="7.-.-.-" evidence="10"/>
<evidence type="ECO:0000256" key="5">
    <source>
        <dbReference type="ARBA" id="ARBA00022967"/>
    </source>
</evidence>
<keyword evidence="10" id="KW-1003">Cell membrane</keyword>
<reference evidence="13 14" key="1">
    <citation type="submission" date="2024-07" db="EMBL/GenBank/DDBJ databases">
        <title>Uliginosibacterium flavum JJ3220;KACC:17644.</title>
        <authorList>
            <person name="Kim M.K."/>
        </authorList>
    </citation>
    <scope>NUCLEOTIDE SEQUENCE [LARGE SCALE GENOMIC DNA]</scope>
    <source>
        <strain evidence="13 14">KACC:17644</strain>
    </source>
</reference>
<dbReference type="PANTHER" id="PTHR24960:SF79">
    <property type="entry name" value="PHOTOSYSTEM I IRON-SULFUR CENTER"/>
    <property type="match status" value="1"/>
</dbReference>
<evidence type="ECO:0000256" key="4">
    <source>
        <dbReference type="ARBA" id="ARBA00022737"/>
    </source>
</evidence>
<keyword evidence="14" id="KW-1185">Reference proteome</keyword>
<dbReference type="Pfam" id="PF04060">
    <property type="entry name" value="FeS"/>
    <property type="match status" value="1"/>
</dbReference>
<dbReference type="NCBIfam" id="TIGR01944">
    <property type="entry name" value="rnfB"/>
    <property type="match status" value="1"/>
</dbReference>
<dbReference type="Pfam" id="PF14697">
    <property type="entry name" value="Fer4_21"/>
    <property type="match status" value="1"/>
</dbReference>
<feature type="binding site" evidence="10">
    <location>
        <position position="150"/>
    </location>
    <ligand>
        <name>[4Fe-4S] cluster</name>
        <dbReference type="ChEBI" id="CHEBI:49883"/>
        <label>2</label>
    </ligand>
</feature>
<accession>A0ABV2TJ21</accession>
<dbReference type="SUPFAM" id="SSF54862">
    <property type="entry name" value="4Fe-4S ferredoxins"/>
    <property type="match status" value="1"/>
</dbReference>
<dbReference type="InterPro" id="IPR010207">
    <property type="entry name" value="Elect_transpt_cplx_RnfB/RsxB"/>
</dbReference>
<keyword evidence="9 10" id="KW-0472">Membrane</keyword>
<feature type="binding site" evidence="10">
    <location>
        <position position="54"/>
    </location>
    <ligand>
        <name>[4Fe-4S] cluster</name>
        <dbReference type="ChEBI" id="CHEBI:49883"/>
        <label>1</label>
    </ligand>
</feature>
<evidence type="ECO:0000256" key="7">
    <source>
        <dbReference type="ARBA" id="ARBA00023004"/>
    </source>
</evidence>
<comment type="similarity">
    <text evidence="10">Belongs to the 4Fe4S bacterial-type ferredoxin family. RnfB subfamily.</text>
</comment>
<dbReference type="InterPro" id="IPR017896">
    <property type="entry name" value="4Fe4S_Fe-S-bd"/>
</dbReference>
<protein>
    <recommendedName>
        <fullName evidence="10">Ion-translocating oxidoreductase complex subunit B</fullName>
        <ecNumber evidence="10">7.-.-.-</ecNumber>
    </recommendedName>
    <alternativeName>
        <fullName evidence="10">Rnf electron transport complex subunit B</fullName>
    </alternativeName>
</protein>
<keyword evidence="3 10" id="KW-0479">Metal-binding</keyword>
<dbReference type="RefSeq" id="WP_354600374.1">
    <property type="nucleotide sequence ID" value="NZ_JBEWZI010000006.1"/>
</dbReference>
<feature type="binding site" evidence="10">
    <location>
        <position position="113"/>
    </location>
    <ligand>
        <name>[4Fe-4S] cluster</name>
        <dbReference type="ChEBI" id="CHEBI:49883"/>
        <label>2</label>
    </ligand>
</feature>
<keyword evidence="5 10" id="KW-1278">Translocase</keyword>
<evidence type="ECO:0000313" key="13">
    <source>
        <dbReference type="EMBL" id="MET7013911.1"/>
    </source>
</evidence>
<feature type="binding site" evidence="10">
    <location>
        <position position="143"/>
    </location>
    <ligand>
        <name>[4Fe-4S] cluster</name>
        <dbReference type="ChEBI" id="CHEBI:49883"/>
        <label>3</label>
    </ligand>
</feature>
<evidence type="ECO:0000313" key="14">
    <source>
        <dbReference type="Proteomes" id="UP001549691"/>
    </source>
</evidence>
<dbReference type="InterPro" id="IPR050157">
    <property type="entry name" value="PSI_iron-sulfur_center"/>
</dbReference>
<comment type="caution">
    <text evidence="10">Lacks conserved residue(s) required for the propagation of feature annotation.</text>
</comment>